<dbReference type="InterPro" id="IPR036179">
    <property type="entry name" value="Ig-like_dom_sf"/>
</dbReference>
<feature type="domain" description="Ig-like" evidence="9">
    <location>
        <begin position="261"/>
        <end position="357"/>
    </location>
</feature>
<dbReference type="Pfam" id="PF13855">
    <property type="entry name" value="LRR_8"/>
    <property type="match status" value="1"/>
</dbReference>
<dbReference type="InterPro" id="IPR003591">
    <property type="entry name" value="Leu-rich_rpt_typical-subtyp"/>
</dbReference>
<dbReference type="Pfam" id="PF07679">
    <property type="entry name" value="I-set"/>
    <property type="match status" value="1"/>
</dbReference>
<evidence type="ECO:0000256" key="4">
    <source>
        <dbReference type="ARBA" id="ARBA00023157"/>
    </source>
</evidence>
<keyword evidence="1" id="KW-0433">Leucine-rich repeat</keyword>
<evidence type="ECO:0000256" key="7">
    <source>
        <dbReference type="SAM" id="Phobius"/>
    </source>
</evidence>
<dbReference type="InterPro" id="IPR050467">
    <property type="entry name" value="LRFN"/>
</dbReference>
<feature type="compositionally biased region" description="Polar residues" evidence="6">
    <location>
        <begin position="620"/>
        <end position="639"/>
    </location>
</feature>
<dbReference type="InterPro" id="IPR001611">
    <property type="entry name" value="Leu-rich_rpt"/>
</dbReference>
<keyword evidence="7" id="KW-0812">Transmembrane</keyword>
<feature type="signal peptide" evidence="8">
    <location>
        <begin position="1"/>
        <end position="18"/>
    </location>
</feature>
<dbReference type="InterPro" id="IPR013098">
    <property type="entry name" value="Ig_I-set"/>
</dbReference>
<dbReference type="SMART" id="SM00409">
    <property type="entry name" value="IG"/>
    <property type="match status" value="1"/>
</dbReference>
<dbReference type="Proteomes" id="UP001153709">
    <property type="component" value="Chromosome 7"/>
</dbReference>
<evidence type="ECO:0000256" key="6">
    <source>
        <dbReference type="SAM" id="MobiDB-lite"/>
    </source>
</evidence>
<dbReference type="AlphaFoldDB" id="A0A9P0E3H5"/>
<keyword evidence="4" id="KW-1015">Disulfide bond</keyword>
<feature type="compositionally biased region" description="Polar residues" evidence="6">
    <location>
        <begin position="523"/>
        <end position="533"/>
    </location>
</feature>
<evidence type="ECO:0000313" key="10">
    <source>
        <dbReference type="EMBL" id="CAH1282997.1"/>
    </source>
</evidence>
<evidence type="ECO:0000313" key="11">
    <source>
        <dbReference type="Proteomes" id="UP001153709"/>
    </source>
</evidence>
<dbReference type="InterPro" id="IPR003599">
    <property type="entry name" value="Ig_sub"/>
</dbReference>
<dbReference type="PROSITE" id="PS51450">
    <property type="entry name" value="LRR"/>
    <property type="match status" value="1"/>
</dbReference>
<feature type="region of interest" description="Disordered" evidence="6">
    <location>
        <begin position="521"/>
        <end position="548"/>
    </location>
</feature>
<keyword evidence="2 8" id="KW-0732">Signal</keyword>
<feature type="compositionally biased region" description="Basic and acidic residues" evidence="6">
    <location>
        <begin position="690"/>
        <end position="702"/>
    </location>
</feature>
<dbReference type="InterPro" id="IPR007110">
    <property type="entry name" value="Ig-like_dom"/>
</dbReference>
<sequence length="745" mass="83312">MDLKIMYLFLSYLASTMAQEDWEKHCNKCHCLWVSGKKSANCAARNFDTIPNDLSGDIREVDFSNNFFYSLDQRVFENAHLVNIHKLKLQNCTIEKIHQWAFTGLGLVIELDLSTNNIVTLNKYVFRPTVRLRTLILSQNRIQILEDELFSNLTYLQKVLLDHNEIETVSQETFRNLPNLKFVSLSFNKIERITFDIKEQLPKLSSLNVENNRWMCDCELDIFRRSVKNNKLITDKVICSGPKRLENQSWLEDSVVFACSPKIVDVGPYSTVQAATNNVTLTCKVIGDPTPDVDWINNGLIIERDPRKDKQKYFTFKETIGGYTWNNLTIVNLNYKDKGEYKCIAKNPGGYTERNITLDILPGALTGGGIVGTLSTSTTLVIGLTVGLIILLFLVLIALFCFCRRSTHGFYSKRRPNATTSEEYINMSTGQAEIKKGLITDVNPVTKPPRTSVSPSVVSGGTEVSDVKKTLLDNESVFDGDEDSRSFDFDQPHRKGQIMLDTGPNHYPPDLLPFPPRLAQVSPAGSSASTVADTTRLPPTHGPQSPLHSPIYDQLNLYRTLPYSRSHSPFVGPPARIPRTGYVTIPRRPRMQSWSSEPPNVDELIAEPLYDNLGARTTADGGTSTLSLNKLDSTASTPRSIRLLPLSPTNCDPIAESHESPPSQPLASQTLPRNLHATKLTPSKLQWTKDNADALRSPEKRNSMSSLPADGQPIKKIPPRPPPKPKKRISTGPLFEDEGEDGTEV</sequence>
<dbReference type="InterPro" id="IPR013783">
    <property type="entry name" value="Ig-like_fold"/>
</dbReference>
<evidence type="ECO:0000256" key="5">
    <source>
        <dbReference type="ARBA" id="ARBA00023180"/>
    </source>
</evidence>
<gene>
    <name evidence="10" type="ORF">DIABBA_LOCUS10527</name>
</gene>
<dbReference type="SUPFAM" id="SSF52058">
    <property type="entry name" value="L domain-like"/>
    <property type="match status" value="1"/>
</dbReference>
<accession>A0A9P0E3H5</accession>
<dbReference type="PANTHER" id="PTHR45842:SF12">
    <property type="entry name" value="KEKKON 5, ISOFORM A"/>
    <property type="match status" value="1"/>
</dbReference>
<keyword evidence="5" id="KW-0325">Glycoprotein</keyword>
<dbReference type="PANTHER" id="PTHR45842">
    <property type="entry name" value="SYNAPTIC ADHESION-LIKE MOLECULE SALM"/>
    <property type="match status" value="1"/>
</dbReference>
<evidence type="ECO:0000256" key="2">
    <source>
        <dbReference type="ARBA" id="ARBA00022729"/>
    </source>
</evidence>
<feature type="compositionally biased region" description="Polar residues" evidence="6">
    <location>
        <begin position="680"/>
        <end position="689"/>
    </location>
</feature>
<feature type="region of interest" description="Disordered" evidence="6">
    <location>
        <begin position="616"/>
        <end position="745"/>
    </location>
</feature>
<dbReference type="Gene3D" id="3.80.10.10">
    <property type="entry name" value="Ribonuclease Inhibitor"/>
    <property type="match status" value="2"/>
</dbReference>
<name>A0A9P0E3H5_DIABA</name>
<evidence type="ECO:0000256" key="3">
    <source>
        <dbReference type="ARBA" id="ARBA00022737"/>
    </source>
</evidence>
<dbReference type="OrthoDB" id="5954366at2759"/>
<feature type="chain" id="PRO_5040458933" description="Ig-like domain-containing protein" evidence="8">
    <location>
        <begin position="19"/>
        <end position="745"/>
    </location>
</feature>
<dbReference type="PROSITE" id="PS50835">
    <property type="entry name" value="IG_LIKE"/>
    <property type="match status" value="1"/>
</dbReference>
<reference evidence="10" key="1">
    <citation type="submission" date="2022-01" db="EMBL/GenBank/DDBJ databases">
        <authorList>
            <person name="King R."/>
        </authorList>
    </citation>
    <scope>NUCLEOTIDE SEQUENCE</scope>
</reference>
<feature type="compositionally biased region" description="Acidic residues" evidence="6">
    <location>
        <begin position="735"/>
        <end position="745"/>
    </location>
</feature>
<keyword evidence="7" id="KW-0472">Membrane</keyword>
<keyword evidence="7" id="KW-1133">Transmembrane helix</keyword>
<dbReference type="InterPro" id="IPR032675">
    <property type="entry name" value="LRR_dom_sf"/>
</dbReference>
<evidence type="ECO:0000256" key="1">
    <source>
        <dbReference type="ARBA" id="ARBA00022614"/>
    </source>
</evidence>
<protein>
    <recommendedName>
        <fullName evidence="9">Ig-like domain-containing protein</fullName>
    </recommendedName>
</protein>
<dbReference type="InterPro" id="IPR003598">
    <property type="entry name" value="Ig_sub2"/>
</dbReference>
<dbReference type="SUPFAM" id="SSF48726">
    <property type="entry name" value="Immunoglobulin"/>
    <property type="match status" value="1"/>
</dbReference>
<dbReference type="SMART" id="SM00369">
    <property type="entry name" value="LRR_TYP"/>
    <property type="match status" value="5"/>
</dbReference>
<keyword evidence="3" id="KW-0677">Repeat</keyword>
<organism evidence="10 11">
    <name type="scientific">Diabrotica balteata</name>
    <name type="common">Banded cucumber beetle</name>
    <dbReference type="NCBI Taxonomy" id="107213"/>
    <lineage>
        <taxon>Eukaryota</taxon>
        <taxon>Metazoa</taxon>
        <taxon>Ecdysozoa</taxon>
        <taxon>Arthropoda</taxon>
        <taxon>Hexapoda</taxon>
        <taxon>Insecta</taxon>
        <taxon>Pterygota</taxon>
        <taxon>Neoptera</taxon>
        <taxon>Endopterygota</taxon>
        <taxon>Coleoptera</taxon>
        <taxon>Polyphaga</taxon>
        <taxon>Cucujiformia</taxon>
        <taxon>Chrysomeloidea</taxon>
        <taxon>Chrysomelidae</taxon>
        <taxon>Galerucinae</taxon>
        <taxon>Diabroticina</taxon>
        <taxon>Diabroticites</taxon>
        <taxon>Diabrotica</taxon>
    </lineage>
</organism>
<feature type="transmembrane region" description="Helical" evidence="7">
    <location>
        <begin position="380"/>
        <end position="403"/>
    </location>
</feature>
<keyword evidence="11" id="KW-1185">Reference proteome</keyword>
<dbReference type="EMBL" id="OU898282">
    <property type="protein sequence ID" value="CAH1282997.1"/>
    <property type="molecule type" value="Genomic_DNA"/>
</dbReference>
<evidence type="ECO:0000256" key="8">
    <source>
        <dbReference type="SAM" id="SignalP"/>
    </source>
</evidence>
<evidence type="ECO:0000259" key="9">
    <source>
        <dbReference type="PROSITE" id="PS50835"/>
    </source>
</evidence>
<proteinExistence type="predicted"/>
<dbReference type="SMART" id="SM00408">
    <property type="entry name" value="IGc2"/>
    <property type="match status" value="1"/>
</dbReference>
<dbReference type="Gene3D" id="2.60.40.10">
    <property type="entry name" value="Immunoglobulins"/>
    <property type="match status" value="1"/>
</dbReference>